<dbReference type="EMBL" id="JARBHB010000011">
    <property type="protein sequence ID" value="KAJ8872592.1"/>
    <property type="molecule type" value="Genomic_DNA"/>
</dbReference>
<evidence type="ECO:0000256" key="1">
    <source>
        <dbReference type="SAM" id="MobiDB-lite"/>
    </source>
</evidence>
<evidence type="ECO:0000313" key="2">
    <source>
        <dbReference type="EMBL" id="KAJ8872592.1"/>
    </source>
</evidence>
<gene>
    <name evidence="2" type="ORF">PR048_026198</name>
</gene>
<protein>
    <submittedName>
        <fullName evidence="2">Uncharacterized protein</fullName>
    </submittedName>
</protein>
<feature type="region of interest" description="Disordered" evidence="1">
    <location>
        <begin position="1534"/>
        <end position="1573"/>
    </location>
</feature>
<feature type="compositionally biased region" description="Basic residues" evidence="1">
    <location>
        <begin position="1619"/>
        <end position="1630"/>
    </location>
</feature>
<feature type="compositionally biased region" description="Basic and acidic residues" evidence="1">
    <location>
        <begin position="1284"/>
        <end position="1298"/>
    </location>
</feature>
<organism evidence="2 3">
    <name type="scientific">Dryococelus australis</name>
    <dbReference type="NCBI Taxonomy" id="614101"/>
    <lineage>
        <taxon>Eukaryota</taxon>
        <taxon>Metazoa</taxon>
        <taxon>Ecdysozoa</taxon>
        <taxon>Arthropoda</taxon>
        <taxon>Hexapoda</taxon>
        <taxon>Insecta</taxon>
        <taxon>Pterygota</taxon>
        <taxon>Neoptera</taxon>
        <taxon>Polyneoptera</taxon>
        <taxon>Phasmatodea</taxon>
        <taxon>Verophasmatodea</taxon>
        <taxon>Anareolatae</taxon>
        <taxon>Phasmatidae</taxon>
        <taxon>Eurycanthinae</taxon>
        <taxon>Dryococelus</taxon>
    </lineage>
</organism>
<feature type="region of interest" description="Disordered" evidence="1">
    <location>
        <begin position="1274"/>
        <end position="1303"/>
    </location>
</feature>
<sequence length="2050" mass="226998">MILQSLIVNATLRAERITRPSAGLPSPRRLGEPDRLAVKTPVVALSFPPRSVANPSRPLTAGALSDGGTGGQLWMRCGEPREVARGRRQAPPPRLDACLLPSATCQPLSSSDHRSKAWLTEQKSWQLLFISQKRPNAGNVLCKTRGLRFKGDTTWGMGATMVERLACSPPTKANRVQSRPGHRMFASGNRAVGQRVFSWISRFPPPFHSGAAPHSTQSPSSALKTSLLRAAQISSLHLGYGYSGSAGDGTRIALVGSEEANRSATVGQSLLSPHGLQADSSPVICVILLLDGKYVGYYLTPSLCARLNYVDAQFYTDAAGVFVSFAGTLTECRRRLEGGGGDYHRDRHSASHPLRSQSAINLIAPLPTCEESCMDRDVGDLWEKGERGNGVGTLPSTDYKIESYGVVWGRSQLLAKTTQAEDEPMFIWGGLKVSSGAHRLSCNHATANMVAQAYTSACEVTMEHMTITILPQGCLHHVRREGRSSPIPQYPQHLRTRKVRPKRRTELVRPIPLSGQTQGGNATNTSPFFVYGGGHAFIRVVFARLRETWVCDLHIRLSGVTPARKAAKAGGDDDRRGGFVDAPRAKRTTAITRFTHSNGGRRKHKRRVPQEKKNNTKRGHGMAWTFHRGHDSRLKASKIPQTKKRPTRYRWAHSGTAQRPTSHPDSRGSIITVRGSSCGDDITQFWALSCGPRHYAGNSCCVVLTGEGFSAQLEGIEAAGEQEIAPGVQRGEKGIDFMKTTPGARNHAKNVIFALRPCIRHESRECSAKHFEHIAEFNSARDPGISPVQEVLESQTEDEVDRSRWLERNCPTVVIHSRRLPGATVAERFDCSPPTKANRVQSPAGSLSHFCECELRRTMLLFGGFSRRSPVSRALAFQCCSIPTSFHPRCVVTPRRLDTSAACWSPLQPATDRAGPALAQLPVIHGSASRQERPVEEQRTCQQVPAPTYKHAAFITTDPAQHRHMEQALPRSIHSLPRRIPAKWHHRLTTWCRAVRQSAPDKSLDTRQSQPMRNLSLLTITNQRKVYYQPLTAEQRTFLLAGDAILPACAAGFKRTSPSAVTSDISEALLKFYFHDILPPLEPFSLRISDFPLIRIQSVKKPGIDYTWGCFASEFFSSLRLRSRLAYEVKGPWVTEKHVNRWLLLFLVHAQALCTERRAADTKGSSSGALGGCERKKKKKNIVLVMRCGGVGRTSPCLLGEINRLGGCVVNYKKPLHPVVRAPCCISSLVHACACACVCVCVLACSGERKGDVAGRAHTALNIEVFRADEGGARRSESGAASECKAEENGKPLRKPADQLKSTSDPTGDLTLFTLLGGDRKMAAVCLGARNLSYKFYFYSKSSFTLSGKVVSYSHPTGWTAHLPCRWSAGFLGDLPFPPPYNSGAAPFSPHFILIASPDLVVKSPPNLPTQLILPTSHHNKTRMYLLSLFRRCLTRPHEEHDSAVTMTLLTMEFIIFIATQRDVIDSKRFCTIKVNLLGQYQLGSPLVDDRPVINDIKCRAGSGVAWANRTMLVSKTLAKSCHRAAGYRNAVRQSAPGEQHAVANQTEDSAPHSLAKPIRETGTPASKEPPRNFPLVHTVFDTSWRTLAQSSPSTVTGDNQSKADIGKYIRLLCNLRSGGRRKRPTRRPQRTRDARCRAQTRSWAGTHACGEKPRDKSLPDGSPVSGTYNERGGEIVRTESPRLRPHIGFCLFFARRWEYVVKNDRAQQRHQLDAQNFVSHVGAGLKDHGWSDLPVSEVYTPGIRDKGIILGTVKKYFKYRWNRSWYEKSEKGKRNISTTSKREYKCMETLQKERSMSTYINVCMFRTKDEEVISMCLELTVFMKNRRFQSSFTPSPYISPEKPPERIPLGTIDNLADLMMISAESHPVPQGTASVSISYTWSMEPLSPVTRVRRKLRLFDCNMGRSRPVVDAAPCRMTRGPASWRGSADCTPRRQRRAGMPLRRVVHAIHCVLILAGVSAWRPRQTLWGEATGGQGVTADLTMVGDGDFWVNLAGAVPHRVVSSFPRPPRRLECTSVTAMQRRKIPSSLLPAPEKQYLLLRRQACNLRC</sequence>
<comment type="caution">
    <text evidence="2">The sequence shown here is derived from an EMBL/GenBank/DDBJ whole genome shotgun (WGS) entry which is preliminary data.</text>
</comment>
<feature type="compositionally biased region" description="Basic residues" evidence="1">
    <location>
        <begin position="641"/>
        <end position="651"/>
    </location>
</feature>
<feature type="region of interest" description="Disordered" evidence="1">
    <location>
        <begin position="597"/>
        <end position="623"/>
    </location>
</feature>
<keyword evidence="3" id="KW-1185">Reference proteome</keyword>
<proteinExistence type="predicted"/>
<feature type="region of interest" description="Disordered" evidence="1">
    <location>
        <begin position="1619"/>
        <end position="1671"/>
    </location>
</feature>
<feature type="region of interest" description="Disordered" evidence="1">
    <location>
        <begin position="640"/>
        <end position="669"/>
    </location>
</feature>
<dbReference type="Proteomes" id="UP001159363">
    <property type="component" value="Chromosome 10"/>
</dbReference>
<accession>A0ABQ9GKR1</accession>
<feature type="compositionally biased region" description="Basic and acidic residues" evidence="1">
    <location>
        <begin position="1650"/>
        <end position="1659"/>
    </location>
</feature>
<evidence type="ECO:0000313" key="3">
    <source>
        <dbReference type="Proteomes" id="UP001159363"/>
    </source>
</evidence>
<reference evidence="2 3" key="1">
    <citation type="submission" date="2023-02" db="EMBL/GenBank/DDBJ databases">
        <title>LHISI_Scaffold_Assembly.</title>
        <authorList>
            <person name="Stuart O.P."/>
            <person name="Cleave R."/>
            <person name="Magrath M.J.L."/>
            <person name="Mikheyev A.S."/>
        </authorList>
    </citation>
    <scope>NUCLEOTIDE SEQUENCE [LARGE SCALE GENOMIC DNA]</scope>
    <source>
        <strain evidence="2">Daus_M_001</strain>
        <tissue evidence="2">Leg muscle</tissue>
    </source>
</reference>
<name>A0ABQ9GKR1_9NEOP</name>